<name>A0ABR8WJU5_9FLAO</name>
<proteinExistence type="predicted"/>
<keyword evidence="3" id="KW-1185">Reference proteome</keyword>
<feature type="signal peptide" evidence="1">
    <location>
        <begin position="1"/>
        <end position="19"/>
    </location>
</feature>
<gene>
    <name evidence="2" type="ORF">H9628_01890</name>
</gene>
<dbReference type="EMBL" id="JACSPS010000001">
    <property type="protein sequence ID" value="MBD8017212.1"/>
    <property type="molecule type" value="Genomic_DNA"/>
</dbReference>
<protein>
    <submittedName>
        <fullName evidence="2">Uncharacterized protein</fullName>
    </submittedName>
</protein>
<feature type="chain" id="PRO_5046273370" evidence="1">
    <location>
        <begin position="20"/>
        <end position="165"/>
    </location>
</feature>
<sequence length="165" mass="18744">MKNALFTALLIALFFTACRSDEEQIQRIDQVIQLYIDSAGTDLLNQNVEGHYSNIRMNDVYGLTDNGPVNFTLKKDADTLNYIEYIAGARRILIDSTTNQKVYESKIAMLLTKQLSDSTDTIVNDTLSLRYKSAPDIFEISEVYYNNILKFRKTDAGPNLVRVSK</sequence>
<dbReference type="Proteomes" id="UP000626242">
    <property type="component" value="Unassembled WGS sequence"/>
</dbReference>
<dbReference type="RefSeq" id="WP_251832421.1">
    <property type="nucleotide sequence ID" value="NZ_JACSPS010000001.1"/>
</dbReference>
<evidence type="ECO:0000256" key="1">
    <source>
        <dbReference type="SAM" id="SignalP"/>
    </source>
</evidence>
<keyword evidence="1" id="KW-0732">Signal</keyword>
<accession>A0ABR8WJU5</accession>
<evidence type="ECO:0000313" key="3">
    <source>
        <dbReference type="Proteomes" id="UP000626242"/>
    </source>
</evidence>
<comment type="caution">
    <text evidence="2">The sequence shown here is derived from an EMBL/GenBank/DDBJ whole genome shotgun (WGS) entry which is preliminary data.</text>
</comment>
<reference evidence="2 3" key="1">
    <citation type="submission" date="2020-08" db="EMBL/GenBank/DDBJ databases">
        <title>A Genomic Blueprint of the Chicken Gut Microbiome.</title>
        <authorList>
            <person name="Gilroy R."/>
            <person name="Ravi A."/>
            <person name="Getino M."/>
            <person name="Pursley I."/>
            <person name="Horton D.L."/>
            <person name="Alikhan N.-F."/>
            <person name="Baker D."/>
            <person name="Gharbi K."/>
            <person name="Hall N."/>
            <person name="Watson M."/>
            <person name="Adriaenssens E.M."/>
            <person name="Foster-Nyarko E."/>
            <person name="Jarju S."/>
            <person name="Secka A."/>
            <person name="Antonio M."/>
            <person name="Oren A."/>
            <person name="Chaudhuri R."/>
            <person name="La Ragione R.M."/>
            <person name="Hildebrand F."/>
            <person name="Pallen M.J."/>
        </authorList>
    </citation>
    <scope>NUCLEOTIDE SEQUENCE [LARGE SCALE GENOMIC DNA]</scope>
    <source>
        <strain evidence="2 3">Sa1CVA4</strain>
    </source>
</reference>
<evidence type="ECO:0000313" key="2">
    <source>
        <dbReference type="EMBL" id="MBD8017212.1"/>
    </source>
</evidence>
<organism evidence="2 3">
    <name type="scientific">Kaistella pullorum</name>
    <dbReference type="NCBI Taxonomy" id="2763074"/>
    <lineage>
        <taxon>Bacteria</taxon>
        <taxon>Pseudomonadati</taxon>
        <taxon>Bacteroidota</taxon>
        <taxon>Flavobacteriia</taxon>
        <taxon>Flavobacteriales</taxon>
        <taxon>Weeksellaceae</taxon>
        <taxon>Chryseobacterium group</taxon>
        <taxon>Kaistella</taxon>
    </lineage>
</organism>
<dbReference type="PROSITE" id="PS51257">
    <property type="entry name" value="PROKAR_LIPOPROTEIN"/>
    <property type="match status" value="1"/>
</dbReference>